<reference evidence="3 4" key="1">
    <citation type="journal article" date="2018" name="Sci. Rep.">
        <title>Genome sequence of the cauliflower mushroom Sparassis crispa (Hanabiratake) and its association with beneficial usage.</title>
        <authorList>
            <person name="Kiyama R."/>
            <person name="Furutani Y."/>
            <person name="Kawaguchi K."/>
            <person name="Nakanishi T."/>
        </authorList>
    </citation>
    <scope>NUCLEOTIDE SEQUENCE [LARGE SCALE GENOMIC DNA]</scope>
</reference>
<dbReference type="GeneID" id="38778300"/>
<dbReference type="Proteomes" id="UP000287166">
    <property type="component" value="Unassembled WGS sequence"/>
</dbReference>
<feature type="compositionally biased region" description="Basic residues" evidence="1">
    <location>
        <begin position="244"/>
        <end position="255"/>
    </location>
</feature>
<dbReference type="PANTHER" id="PTHR39463">
    <property type="entry name" value="MEDUSA"/>
    <property type="match status" value="1"/>
</dbReference>
<dbReference type="InterPro" id="IPR055509">
    <property type="entry name" value="DUF7082"/>
</dbReference>
<name>A0A401GH03_9APHY</name>
<dbReference type="PANTHER" id="PTHR39463:SF1">
    <property type="entry name" value="MEDUSA"/>
    <property type="match status" value="1"/>
</dbReference>
<sequence>MTVDIGTLLVDPYSSAWSSHPVAFGSQCTATQIASTSFYSSHRMPSAVQSHSSPADFSTLPGQMSVVSVMGLFRIFGCHPLEGVPGTTVTVSLNLSTKTCNAIFLRLVVGRKALSTSVRHLPDRFGAWELQSTIPQDEVSGPTAVPLSVQVLDSANQVLDSVTFGNFTYLPPASGSRSVAPVKYETAEYTLNSNVPLMIRRSISMADSATHATVSVPSYSPLYVSRTSSSSRSRETKRGQSSRQTRKHLNQGRRLRFSDDASSSERAHLEILTPFDSMCKDWDEEELRSSRRLVRFTRVQEGFTIKVSCERVRIKEYTEGDVVISCIYRAETDHCFVTSVDIIYLLEHLVGEEFDIEEKNRIRRNLEGFRPQTISKNRVESNDFFTQIMGFPPPKPRNIEKDLKVFEWKILSQALVKIIAKYSLSAPVSEHAGGRISMAPEKRTPSSRSSLRSPPLPDPTYSRDSNDLMLPNALGSSSYISAPESDDAASVTSHHDHALPFTNSGESPGLCSTPHVGSPSSMFSSSSHSPAVLCDPACKPTFVINSQSGLCQAVIVSSDALSLTGNPCSSEGFQLHNNISAFDSLEFQYFGEHKLADPYY</sequence>
<organism evidence="3 4">
    <name type="scientific">Sparassis crispa</name>
    <dbReference type="NCBI Taxonomy" id="139825"/>
    <lineage>
        <taxon>Eukaryota</taxon>
        <taxon>Fungi</taxon>
        <taxon>Dikarya</taxon>
        <taxon>Basidiomycota</taxon>
        <taxon>Agaricomycotina</taxon>
        <taxon>Agaricomycetes</taxon>
        <taxon>Polyporales</taxon>
        <taxon>Sparassidaceae</taxon>
        <taxon>Sparassis</taxon>
    </lineage>
</organism>
<dbReference type="OrthoDB" id="1751210at2759"/>
<accession>A0A401GH03</accession>
<dbReference type="GO" id="GO:0005634">
    <property type="term" value="C:nucleus"/>
    <property type="evidence" value="ECO:0007669"/>
    <property type="project" value="TreeGrafter"/>
</dbReference>
<feature type="region of interest" description="Disordered" evidence="1">
    <location>
        <begin position="431"/>
        <end position="467"/>
    </location>
</feature>
<dbReference type="Pfam" id="PF23305">
    <property type="entry name" value="DUF7082"/>
    <property type="match status" value="1"/>
</dbReference>
<protein>
    <recommendedName>
        <fullName evidence="2">DUF7082 domain-containing protein</fullName>
    </recommendedName>
</protein>
<proteinExistence type="predicted"/>
<comment type="caution">
    <text evidence="3">The sequence shown here is derived from an EMBL/GenBank/DDBJ whole genome shotgun (WGS) entry which is preliminary data.</text>
</comment>
<dbReference type="STRING" id="139825.A0A401GH03"/>
<gene>
    <name evidence="3" type="ORF">SCP_0311120</name>
</gene>
<keyword evidence="4" id="KW-1185">Reference proteome</keyword>
<evidence type="ECO:0000313" key="3">
    <source>
        <dbReference type="EMBL" id="GBE81383.1"/>
    </source>
</evidence>
<evidence type="ECO:0000313" key="4">
    <source>
        <dbReference type="Proteomes" id="UP000287166"/>
    </source>
</evidence>
<feature type="region of interest" description="Disordered" evidence="1">
    <location>
        <begin position="223"/>
        <end position="261"/>
    </location>
</feature>
<feature type="domain" description="DUF7082" evidence="2">
    <location>
        <begin position="266"/>
        <end position="419"/>
    </location>
</feature>
<dbReference type="AlphaFoldDB" id="A0A401GH03"/>
<dbReference type="InParanoid" id="A0A401GH03"/>
<dbReference type="EMBL" id="BFAD01000003">
    <property type="protein sequence ID" value="GBE81383.1"/>
    <property type="molecule type" value="Genomic_DNA"/>
</dbReference>
<evidence type="ECO:0000256" key="1">
    <source>
        <dbReference type="SAM" id="MobiDB-lite"/>
    </source>
</evidence>
<dbReference type="RefSeq" id="XP_027612296.1">
    <property type="nucleotide sequence ID" value="XM_027756495.1"/>
</dbReference>
<feature type="region of interest" description="Disordered" evidence="1">
    <location>
        <begin position="484"/>
        <end position="516"/>
    </location>
</feature>
<evidence type="ECO:0000259" key="2">
    <source>
        <dbReference type="Pfam" id="PF23305"/>
    </source>
</evidence>